<keyword evidence="3" id="KW-1185">Reference proteome</keyword>
<dbReference type="PRINTS" id="PR00359">
    <property type="entry name" value="BP450"/>
</dbReference>
<comment type="caution">
    <text evidence="2">The sequence shown here is derived from an EMBL/GenBank/DDBJ whole genome shotgun (WGS) entry which is preliminary data.</text>
</comment>
<protein>
    <recommendedName>
        <fullName evidence="4">Cytochrome P450</fullName>
    </recommendedName>
</protein>
<dbReference type="PANTHER" id="PTHR46696">
    <property type="entry name" value="P450, PUTATIVE (EUROFUNG)-RELATED"/>
    <property type="match status" value="1"/>
</dbReference>
<sequence length="267" mass="29153">MMPTLIDGDATVWCPHETFRTLREHAPVQEVVLPGGLVAWLVTGATEARAALADSQLAYDLRRLSDPRHGFAGHRYPGDIFAVEGRHLLNSDGADHERLRAILAPLFTRSATACWEPFIERTCAELLDRLVGGARADLVADYARPLATRVTAKILGIPSAHLYELSRLTLNVITSDYPRHPEGAELFRLWARIIGAKKRALGEDALSHLIRACRRGELSPQELTSVAWGLFSGGISPVTTFVAAGAIELMRVPGRRAVDPVLIEGSV</sequence>
<dbReference type="GO" id="GO:0004497">
    <property type="term" value="F:monooxygenase activity"/>
    <property type="evidence" value="ECO:0007669"/>
    <property type="project" value="InterPro"/>
</dbReference>
<accession>A0A229SI85</accession>
<dbReference type="AlphaFoldDB" id="A0A229SI85"/>
<dbReference type="GO" id="GO:0016705">
    <property type="term" value="F:oxidoreductase activity, acting on paired donors, with incorporation or reduction of molecular oxygen"/>
    <property type="evidence" value="ECO:0007669"/>
    <property type="project" value="InterPro"/>
</dbReference>
<dbReference type="PANTHER" id="PTHR46696:SF1">
    <property type="entry name" value="CYTOCHROME P450 YJIB-RELATED"/>
    <property type="match status" value="1"/>
</dbReference>
<dbReference type="Gene3D" id="1.10.630.10">
    <property type="entry name" value="Cytochrome P450"/>
    <property type="match status" value="1"/>
</dbReference>
<evidence type="ECO:0000313" key="2">
    <source>
        <dbReference type="EMBL" id="OXM58600.1"/>
    </source>
</evidence>
<comment type="similarity">
    <text evidence="1">Belongs to the cytochrome P450 family.</text>
</comment>
<evidence type="ECO:0008006" key="4">
    <source>
        <dbReference type="Google" id="ProtNLM"/>
    </source>
</evidence>
<dbReference type="SUPFAM" id="SSF48264">
    <property type="entry name" value="Cytochrome P450"/>
    <property type="match status" value="1"/>
</dbReference>
<dbReference type="InterPro" id="IPR036396">
    <property type="entry name" value="Cyt_P450_sf"/>
</dbReference>
<evidence type="ECO:0000256" key="1">
    <source>
        <dbReference type="ARBA" id="ARBA00010617"/>
    </source>
</evidence>
<dbReference type="GO" id="GO:0020037">
    <property type="term" value="F:heme binding"/>
    <property type="evidence" value="ECO:0007669"/>
    <property type="project" value="InterPro"/>
</dbReference>
<dbReference type="EMBL" id="NMQT01000008">
    <property type="protein sequence ID" value="OXM58600.1"/>
    <property type="molecule type" value="Genomic_DNA"/>
</dbReference>
<evidence type="ECO:0000313" key="3">
    <source>
        <dbReference type="Proteomes" id="UP000215223"/>
    </source>
</evidence>
<proteinExistence type="inferred from homology"/>
<reference evidence="2 3" key="1">
    <citation type="submission" date="2017-07" db="EMBL/GenBank/DDBJ databases">
        <title>Amycolatopsis thailandensis Genome sequencing and assembly.</title>
        <authorList>
            <person name="Kaur N."/>
            <person name="Mayilraj S."/>
        </authorList>
    </citation>
    <scope>NUCLEOTIDE SEQUENCE [LARGE SCALE GENOMIC DNA]</scope>
    <source>
        <strain evidence="2 3">JCM 16380</strain>
    </source>
</reference>
<dbReference type="Proteomes" id="UP000215223">
    <property type="component" value="Unassembled WGS sequence"/>
</dbReference>
<name>A0A229SI85_9PSEU</name>
<organism evidence="2 3">
    <name type="scientific">Amycolatopsis thailandensis</name>
    <dbReference type="NCBI Taxonomy" id="589330"/>
    <lineage>
        <taxon>Bacteria</taxon>
        <taxon>Bacillati</taxon>
        <taxon>Actinomycetota</taxon>
        <taxon>Actinomycetes</taxon>
        <taxon>Pseudonocardiales</taxon>
        <taxon>Pseudonocardiaceae</taxon>
        <taxon>Amycolatopsis</taxon>
    </lineage>
</organism>
<dbReference type="GO" id="GO:0005506">
    <property type="term" value="F:iron ion binding"/>
    <property type="evidence" value="ECO:0007669"/>
    <property type="project" value="InterPro"/>
</dbReference>
<gene>
    <name evidence="2" type="ORF">CFP71_01670</name>
</gene>
<dbReference type="InterPro" id="IPR002397">
    <property type="entry name" value="Cyt_P450_B"/>
</dbReference>